<evidence type="ECO:0000313" key="2">
    <source>
        <dbReference type="Proteomes" id="UP000886998"/>
    </source>
</evidence>
<protein>
    <submittedName>
        <fullName evidence="1">Uncharacterized protein</fullName>
    </submittedName>
</protein>
<evidence type="ECO:0000313" key="1">
    <source>
        <dbReference type="EMBL" id="GFY42112.1"/>
    </source>
</evidence>
<proteinExistence type="predicted"/>
<accession>A0A8X6WVB9</accession>
<organism evidence="1 2">
    <name type="scientific">Trichonephila inaurata madagascariensis</name>
    <dbReference type="NCBI Taxonomy" id="2747483"/>
    <lineage>
        <taxon>Eukaryota</taxon>
        <taxon>Metazoa</taxon>
        <taxon>Ecdysozoa</taxon>
        <taxon>Arthropoda</taxon>
        <taxon>Chelicerata</taxon>
        <taxon>Arachnida</taxon>
        <taxon>Araneae</taxon>
        <taxon>Araneomorphae</taxon>
        <taxon>Entelegynae</taxon>
        <taxon>Araneoidea</taxon>
        <taxon>Nephilidae</taxon>
        <taxon>Trichonephila</taxon>
        <taxon>Trichonephila inaurata</taxon>
    </lineage>
</organism>
<dbReference type="EMBL" id="BMAV01002893">
    <property type="protein sequence ID" value="GFY42112.1"/>
    <property type="molecule type" value="Genomic_DNA"/>
</dbReference>
<dbReference type="OrthoDB" id="6425749at2759"/>
<reference evidence="1" key="1">
    <citation type="submission" date="2020-08" db="EMBL/GenBank/DDBJ databases">
        <title>Multicomponent nature underlies the extraordinary mechanical properties of spider dragline silk.</title>
        <authorList>
            <person name="Kono N."/>
            <person name="Nakamura H."/>
            <person name="Mori M."/>
            <person name="Yoshida Y."/>
            <person name="Ohtoshi R."/>
            <person name="Malay A.D."/>
            <person name="Moran D.A.P."/>
            <person name="Tomita M."/>
            <person name="Numata K."/>
            <person name="Arakawa K."/>
        </authorList>
    </citation>
    <scope>NUCLEOTIDE SEQUENCE</scope>
</reference>
<keyword evidence="2" id="KW-1185">Reference proteome</keyword>
<gene>
    <name evidence="1" type="primary">AVEN_122858_1</name>
    <name evidence="1" type="ORF">TNIN_88801</name>
</gene>
<comment type="caution">
    <text evidence="1">The sequence shown here is derived from an EMBL/GenBank/DDBJ whole genome shotgun (WGS) entry which is preliminary data.</text>
</comment>
<dbReference type="AlphaFoldDB" id="A0A8X6WVB9"/>
<sequence>MAIWKEKENAAYSYNPSIDYKSDASHTLGPMSITCQFYSAMKFKGETPGLCCSGGKAEIVPYCPLLSRIFCAHINVEYCHSIKSIKYVCKYSNKGSDMAVFDVTSSDGNARNEVYQYEMGRYISSNEAVWRIMNFPIHERYLTVIPLVGSAEILYIFTPNGKMVNIVYQEALH</sequence>
<name>A0A8X6WVB9_9ARAC</name>
<dbReference type="Proteomes" id="UP000886998">
    <property type="component" value="Unassembled WGS sequence"/>
</dbReference>